<dbReference type="GO" id="GO:0015093">
    <property type="term" value="F:ferrous iron transmembrane transporter activity"/>
    <property type="evidence" value="ECO:0007669"/>
    <property type="project" value="TreeGrafter"/>
</dbReference>
<dbReference type="GO" id="GO:0015341">
    <property type="term" value="F:zinc efflux antiporter activity"/>
    <property type="evidence" value="ECO:0007669"/>
    <property type="project" value="TreeGrafter"/>
</dbReference>
<evidence type="ECO:0000256" key="9">
    <source>
        <dbReference type="ARBA" id="ARBA00023136"/>
    </source>
</evidence>
<evidence type="ECO:0000256" key="15">
    <source>
        <dbReference type="SAM" id="Phobius"/>
    </source>
</evidence>
<dbReference type="Gene3D" id="1.20.1510.10">
    <property type="entry name" value="Cation efflux protein transmembrane domain"/>
    <property type="match status" value="1"/>
</dbReference>
<dbReference type="GO" id="GO:0005886">
    <property type="term" value="C:plasma membrane"/>
    <property type="evidence" value="ECO:0007669"/>
    <property type="project" value="UniProtKB-SubCell"/>
</dbReference>
<evidence type="ECO:0000256" key="7">
    <source>
        <dbReference type="ARBA" id="ARBA00022906"/>
    </source>
</evidence>
<dbReference type="Gene3D" id="3.30.70.1350">
    <property type="entry name" value="Cation efflux protein, cytoplasmic domain"/>
    <property type="match status" value="1"/>
</dbReference>
<feature type="transmembrane region" description="Helical" evidence="15">
    <location>
        <begin position="156"/>
        <end position="178"/>
    </location>
</feature>
<comment type="catalytic activity">
    <reaction evidence="11">
        <text>Zn(2+)(in) + H(+)(out) = Zn(2+)(out) + H(+)(in)</text>
        <dbReference type="Rhea" id="RHEA:28839"/>
        <dbReference type="ChEBI" id="CHEBI:15378"/>
        <dbReference type="ChEBI" id="CHEBI:29105"/>
    </reaction>
</comment>
<dbReference type="Pfam" id="PF16916">
    <property type="entry name" value="ZT_dimer"/>
    <property type="match status" value="1"/>
</dbReference>
<comment type="caution">
    <text evidence="18">The sequence shown here is derived from an EMBL/GenBank/DDBJ whole genome shotgun (WGS) entry which is preliminary data.</text>
</comment>
<evidence type="ECO:0000256" key="6">
    <source>
        <dbReference type="ARBA" id="ARBA00022692"/>
    </source>
</evidence>
<comment type="catalytic activity">
    <reaction evidence="10">
        <text>Fe(2+)(in) + H(+)(out) = Fe(2+)(out) + H(+)(in)</text>
        <dbReference type="Rhea" id="RHEA:29439"/>
        <dbReference type="ChEBI" id="CHEBI:15378"/>
        <dbReference type="ChEBI" id="CHEBI:29033"/>
    </reaction>
</comment>
<gene>
    <name evidence="18" type="ORF">J2T55_001808</name>
</gene>
<keyword evidence="6 15" id="KW-0812">Transmembrane</keyword>
<keyword evidence="4" id="KW-1003">Cell membrane</keyword>
<reference evidence="18" key="1">
    <citation type="submission" date="2022-08" db="EMBL/GenBank/DDBJ databases">
        <title>Genomic Encyclopedia of Type Strains, Phase III (KMG-III): the genomes of soil and plant-associated and newly described type strains.</title>
        <authorList>
            <person name="Whitman W."/>
        </authorList>
    </citation>
    <scope>NUCLEOTIDE SEQUENCE</scope>
    <source>
        <strain evidence="18">HMT 1</strain>
    </source>
</reference>
<dbReference type="InterPro" id="IPR058533">
    <property type="entry name" value="Cation_efflux_TM"/>
</dbReference>
<keyword evidence="9 15" id="KW-0472">Membrane</keyword>
<name>A0AAE3L205_9GAMM</name>
<keyword evidence="5" id="KW-0410">Iron transport</keyword>
<evidence type="ECO:0000259" key="17">
    <source>
        <dbReference type="Pfam" id="PF16916"/>
    </source>
</evidence>
<keyword evidence="7" id="KW-0862">Zinc</keyword>
<evidence type="ECO:0000256" key="10">
    <source>
        <dbReference type="ARBA" id="ARBA00035584"/>
    </source>
</evidence>
<dbReference type="SUPFAM" id="SSF161111">
    <property type="entry name" value="Cation efflux protein transmembrane domain-like"/>
    <property type="match status" value="1"/>
</dbReference>
<sequence length="300" mass="32609">MPASDSNNRLMRRATWLAVAVASLLIAIKLVAYVLTGSVALLSSLIDSVVDLMASTVNLLAVHVALQPPDREHRFGHGKAEPLAGLAQAAFISGSGVFVLIEAFNRLWHPQPLDYAQVGIGVMILATLVTIGLVIYQRRAINATGSLAITADSLHYYGDVLINVGVITAIAVDQWLGWHWFDPLIAIAIALYLLVNAWRIATGALDQLMDRELADSERERIKSIVLAHPQVHDLHELRTRASGLDQFIQLHLVLTPDMDLATAHAIATEVQQRLARAYPQADIIIHQDPADDSEASAKPG</sequence>
<dbReference type="NCBIfam" id="TIGR01297">
    <property type="entry name" value="CDF"/>
    <property type="match status" value="1"/>
</dbReference>
<keyword evidence="5" id="KW-0408">Iron</keyword>
<evidence type="ECO:0000256" key="11">
    <source>
        <dbReference type="ARBA" id="ARBA00047695"/>
    </source>
</evidence>
<evidence type="ECO:0000313" key="18">
    <source>
        <dbReference type="EMBL" id="MCS3903776.1"/>
    </source>
</evidence>
<dbReference type="AlphaFoldDB" id="A0AAE3L205"/>
<evidence type="ECO:0000256" key="2">
    <source>
        <dbReference type="ARBA" id="ARBA00010212"/>
    </source>
</evidence>
<evidence type="ECO:0000256" key="14">
    <source>
        <dbReference type="ARBA" id="ARBA00072262"/>
    </source>
</evidence>
<feature type="domain" description="Cation efflux protein transmembrane" evidence="16">
    <location>
        <begin position="16"/>
        <end position="209"/>
    </location>
</feature>
<dbReference type="PANTHER" id="PTHR43840">
    <property type="entry name" value="MITOCHONDRIAL METAL TRANSPORTER 1-RELATED"/>
    <property type="match status" value="1"/>
</dbReference>
<dbReference type="GO" id="GO:0015086">
    <property type="term" value="F:cadmium ion transmembrane transporter activity"/>
    <property type="evidence" value="ECO:0007669"/>
    <property type="project" value="TreeGrafter"/>
</dbReference>
<feature type="transmembrane region" description="Helical" evidence="15">
    <location>
        <begin position="83"/>
        <end position="104"/>
    </location>
</feature>
<dbReference type="InterPro" id="IPR002524">
    <property type="entry name" value="Cation_efflux"/>
</dbReference>
<dbReference type="Pfam" id="PF01545">
    <property type="entry name" value="Cation_efflux"/>
    <property type="match status" value="1"/>
</dbReference>
<protein>
    <recommendedName>
        <fullName evidence="14">Cation-efflux pump FieF</fullName>
    </recommendedName>
</protein>
<comment type="subcellular location">
    <subcellularLocation>
        <location evidence="1">Cell membrane</location>
        <topology evidence="1">Multi-pass membrane protein</topology>
    </subcellularLocation>
</comment>
<accession>A0AAE3L205</accession>
<dbReference type="InterPro" id="IPR050291">
    <property type="entry name" value="CDF_Transporter"/>
</dbReference>
<evidence type="ECO:0000256" key="12">
    <source>
        <dbReference type="ARBA" id="ARBA00050984"/>
    </source>
</evidence>
<evidence type="ECO:0000256" key="4">
    <source>
        <dbReference type="ARBA" id="ARBA00022475"/>
    </source>
</evidence>
<dbReference type="InterPro" id="IPR027469">
    <property type="entry name" value="Cation_efflux_TMD_sf"/>
</dbReference>
<proteinExistence type="inferred from homology"/>
<dbReference type="Proteomes" id="UP001204445">
    <property type="component" value="Unassembled WGS sequence"/>
</dbReference>
<dbReference type="RefSeq" id="WP_259055750.1">
    <property type="nucleotide sequence ID" value="NZ_JANUCT010000012.1"/>
</dbReference>
<evidence type="ECO:0000256" key="5">
    <source>
        <dbReference type="ARBA" id="ARBA00022496"/>
    </source>
</evidence>
<dbReference type="FunFam" id="1.20.1510.10:FF:000001">
    <property type="entry name" value="Ferrous-iron efflux pump FieF"/>
    <property type="match status" value="1"/>
</dbReference>
<dbReference type="GO" id="GO:0006882">
    <property type="term" value="P:intracellular zinc ion homeostasis"/>
    <property type="evidence" value="ECO:0007669"/>
    <property type="project" value="TreeGrafter"/>
</dbReference>
<feature type="domain" description="Cation efflux protein cytoplasmic" evidence="17">
    <location>
        <begin position="215"/>
        <end position="289"/>
    </location>
</feature>
<evidence type="ECO:0000256" key="8">
    <source>
        <dbReference type="ARBA" id="ARBA00022989"/>
    </source>
</evidence>
<dbReference type="PANTHER" id="PTHR43840:SF41">
    <property type="entry name" value="CATION-EFFLUX PUMP FIEF"/>
    <property type="match status" value="1"/>
</dbReference>
<comment type="similarity">
    <text evidence="2">Belongs to the cation diffusion facilitator (CDF) transporter (TC 2.A.4) family. FieF subfamily.</text>
</comment>
<keyword evidence="3" id="KW-0813">Transport</keyword>
<evidence type="ECO:0000256" key="1">
    <source>
        <dbReference type="ARBA" id="ARBA00004651"/>
    </source>
</evidence>
<feature type="transmembrane region" description="Helical" evidence="15">
    <location>
        <begin position="116"/>
        <end position="136"/>
    </location>
</feature>
<keyword evidence="8 15" id="KW-1133">Transmembrane helix</keyword>
<dbReference type="EMBL" id="JANUCT010000012">
    <property type="protein sequence ID" value="MCS3903776.1"/>
    <property type="molecule type" value="Genomic_DNA"/>
</dbReference>
<feature type="transmembrane region" description="Helical" evidence="15">
    <location>
        <begin position="184"/>
        <end position="201"/>
    </location>
</feature>
<keyword evidence="19" id="KW-1185">Reference proteome</keyword>
<evidence type="ECO:0000256" key="13">
    <source>
        <dbReference type="ARBA" id="ARBA00062926"/>
    </source>
</evidence>
<dbReference type="InterPro" id="IPR036837">
    <property type="entry name" value="Cation_efflux_CTD_sf"/>
</dbReference>
<comment type="subunit">
    <text evidence="13">Homodimer. The subunits are held together in a parallel orientation through zinc binding at the interface of the cytoplasmic domains.</text>
</comment>
<evidence type="ECO:0000256" key="3">
    <source>
        <dbReference type="ARBA" id="ARBA00022448"/>
    </source>
</evidence>
<evidence type="ECO:0000313" key="19">
    <source>
        <dbReference type="Proteomes" id="UP001204445"/>
    </source>
</evidence>
<dbReference type="FunFam" id="3.30.70.1350:FF:000002">
    <property type="entry name" value="Ferrous-iron efflux pump FieF"/>
    <property type="match status" value="1"/>
</dbReference>
<organism evidence="18 19">
    <name type="scientific">Methylohalomonas lacus</name>
    <dbReference type="NCBI Taxonomy" id="398773"/>
    <lineage>
        <taxon>Bacteria</taxon>
        <taxon>Pseudomonadati</taxon>
        <taxon>Pseudomonadota</taxon>
        <taxon>Gammaproteobacteria</taxon>
        <taxon>Methylohalomonadales</taxon>
        <taxon>Methylohalomonadaceae</taxon>
        <taxon>Methylohalomonas</taxon>
    </lineage>
</organism>
<keyword evidence="7" id="KW-0406">Ion transport</keyword>
<feature type="transmembrane region" description="Helical" evidence="15">
    <location>
        <begin position="14"/>
        <end position="35"/>
    </location>
</feature>
<feature type="transmembrane region" description="Helical" evidence="15">
    <location>
        <begin position="41"/>
        <end position="62"/>
    </location>
</feature>
<dbReference type="SUPFAM" id="SSF160240">
    <property type="entry name" value="Cation efflux protein cytoplasmic domain-like"/>
    <property type="match status" value="1"/>
</dbReference>
<keyword evidence="7" id="KW-0864">Zinc transport</keyword>
<evidence type="ECO:0000259" key="16">
    <source>
        <dbReference type="Pfam" id="PF01545"/>
    </source>
</evidence>
<dbReference type="InterPro" id="IPR027470">
    <property type="entry name" value="Cation_efflux_CTD"/>
</dbReference>
<comment type="catalytic activity">
    <reaction evidence="12">
        <text>Cd(2+)(in) + H(+)(out) = Cd(2+)(out) + H(+)(in)</text>
        <dbReference type="Rhea" id="RHEA:28739"/>
        <dbReference type="ChEBI" id="CHEBI:15378"/>
        <dbReference type="ChEBI" id="CHEBI:48775"/>
    </reaction>
</comment>